<organism evidence="1">
    <name type="scientific">Arundo donax</name>
    <name type="common">Giant reed</name>
    <name type="synonym">Donax arundinaceus</name>
    <dbReference type="NCBI Taxonomy" id="35708"/>
    <lineage>
        <taxon>Eukaryota</taxon>
        <taxon>Viridiplantae</taxon>
        <taxon>Streptophyta</taxon>
        <taxon>Embryophyta</taxon>
        <taxon>Tracheophyta</taxon>
        <taxon>Spermatophyta</taxon>
        <taxon>Magnoliopsida</taxon>
        <taxon>Liliopsida</taxon>
        <taxon>Poales</taxon>
        <taxon>Poaceae</taxon>
        <taxon>PACMAD clade</taxon>
        <taxon>Arundinoideae</taxon>
        <taxon>Arundineae</taxon>
        <taxon>Arundo</taxon>
    </lineage>
</organism>
<evidence type="ECO:0000313" key="1">
    <source>
        <dbReference type="EMBL" id="JAE12977.1"/>
    </source>
</evidence>
<dbReference type="AlphaFoldDB" id="A0A0A9FKV8"/>
<dbReference type="EMBL" id="GBRH01184919">
    <property type="protein sequence ID" value="JAE12977.1"/>
    <property type="molecule type" value="Transcribed_RNA"/>
</dbReference>
<protein>
    <submittedName>
        <fullName evidence="1">Uncharacterized protein</fullName>
    </submittedName>
</protein>
<name>A0A0A9FKV8_ARUDO</name>
<reference evidence="1" key="2">
    <citation type="journal article" date="2015" name="Data Brief">
        <title>Shoot transcriptome of the giant reed, Arundo donax.</title>
        <authorList>
            <person name="Barrero R.A."/>
            <person name="Guerrero F.D."/>
            <person name="Moolhuijzen P."/>
            <person name="Goolsby J.A."/>
            <person name="Tidwell J."/>
            <person name="Bellgard S.E."/>
            <person name="Bellgard M.I."/>
        </authorList>
    </citation>
    <scope>NUCLEOTIDE SEQUENCE</scope>
    <source>
        <tissue evidence="1">Shoot tissue taken approximately 20 cm above the soil surface</tissue>
    </source>
</reference>
<proteinExistence type="predicted"/>
<accession>A0A0A9FKV8</accession>
<sequence length="81" mass="9098">MTQQEPRSSLSPSRLCLCPPLSPRSHCHLKYQGARGLPVPLLRAVIWCDLVVEVVGVRLGCCLLLSSLEDLEQLIFRICWP</sequence>
<reference evidence="1" key="1">
    <citation type="submission" date="2014-09" db="EMBL/GenBank/DDBJ databases">
        <authorList>
            <person name="Magalhaes I.L.F."/>
            <person name="Oliveira U."/>
            <person name="Santos F.R."/>
            <person name="Vidigal T.H.D.A."/>
            <person name="Brescovit A.D."/>
            <person name="Santos A.J."/>
        </authorList>
    </citation>
    <scope>NUCLEOTIDE SEQUENCE</scope>
    <source>
        <tissue evidence="1">Shoot tissue taken approximately 20 cm above the soil surface</tissue>
    </source>
</reference>